<dbReference type="AlphaFoldDB" id="A0A6L2Q2D4"/>
<dbReference type="InterPro" id="IPR000477">
    <property type="entry name" value="RT_dom"/>
</dbReference>
<proteinExistence type="predicted"/>
<dbReference type="EMBL" id="BLKM01000713">
    <property type="protein sequence ID" value="GFG37732.1"/>
    <property type="molecule type" value="Genomic_DNA"/>
</dbReference>
<dbReference type="OrthoDB" id="414730at2759"/>
<dbReference type="InParanoid" id="A0A6L2Q2D4"/>
<dbReference type="Proteomes" id="UP000502823">
    <property type="component" value="Unassembled WGS sequence"/>
</dbReference>
<name>A0A6L2Q2D4_COPFO</name>
<gene>
    <name evidence="2" type="ORF">Cfor_06971</name>
</gene>
<evidence type="ECO:0000313" key="3">
    <source>
        <dbReference type="Proteomes" id="UP000502823"/>
    </source>
</evidence>
<comment type="caution">
    <text evidence="2">The sequence shown here is derived from an EMBL/GenBank/DDBJ whole genome shotgun (WGS) entry which is preliminary data.</text>
</comment>
<keyword evidence="3" id="KW-1185">Reference proteome</keyword>
<evidence type="ECO:0000259" key="1">
    <source>
        <dbReference type="Pfam" id="PF00078"/>
    </source>
</evidence>
<feature type="domain" description="Reverse transcriptase" evidence="1">
    <location>
        <begin position="4"/>
        <end position="78"/>
    </location>
</feature>
<evidence type="ECO:0000313" key="2">
    <source>
        <dbReference type="EMBL" id="GFG37732.1"/>
    </source>
</evidence>
<organism evidence="2 3">
    <name type="scientific">Coptotermes formosanus</name>
    <name type="common">Formosan subterranean termite</name>
    <dbReference type="NCBI Taxonomy" id="36987"/>
    <lineage>
        <taxon>Eukaryota</taxon>
        <taxon>Metazoa</taxon>
        <taxon>Ecdysozoa</taxon>
        <taxon>Arthropoda</taxon>
        <taxon>Hexapoda</taxon>
        <taxon>Insecta</taxon>
        <taxon>Pterygota</taxon>
        <taxon>Neoptera</taxon>
        <taxon>Polyneoptera</taxon>
        <taxon>Dictyoptera</taxon>
        <taxon>Blattodea</taxon>
        <taxon>Blattoidea</taxon>
        <taxon>Termitoidae</taxon>
        <taxon>Rhinotermitidae</taxon>
        <taxon>Coptotermes</taxon>
    </lineage>
</organism>
<protein>
    <recommendedName>
        <fullName evidence="1">Reverse transcriptase domain-containing protein</fullName>
    </recommendedName>
</protein>
<dbReference type="Pfam" id="PF00078">
    <property type="entry name" value="RVT_1"/>
    <property type="match status" value="1"/>
</dbReference>
<reference evidence="3" key="1">
    <citation type="submission" date="2020-01" db="EMBL/GenBank/DDBJ databases">
        <title>Draft genome sequence of the Termite Coptotermes fromosanus.</title>
        <authorList>
            <person name="Itakura S."/>
            <person name="Yosikawa Y."/>
            <person name="Umezawa K."/>
        </authorList>
    </citation>
    <scope>NUCLEOTIDE SEQUENCE [LARGE SCALE GENOMIC DNA]</scope>
</reference>
<accession>A0A6L2Q2D4</accession>
<sequence>MYNKLNHHLQIHKVLATEQYGFRKEMSTEHATYRLTDILLKAWNNKMHVGGSFCDLVKAFDCVNHEILLAKLQHYSIEGPSADGSDHIYPTESKG</sequence>